<proteinExistence type="predicted"/>
<protein>
    <submittedName>
        <fullName evidence="6">SdrD B-like domain-containing protein</fullName>
    </submittedName>
</protein>
<keyword evidence="7" id="KW-1185">Reference proteome</keyword>
<evidence type="ECO:0000313" key="6">
    <source>
        <dbReference type="EMBL" id="WOO42570.1"/>
    </source>
</evidence>
<evidence type="ECO:0000256" key="3">
    <source>
        <dbReference type="ARBA" id="ARBA00022729"/>
    </source>
</evidence>
<dbReference type="SUPFAM" id="SSF49478">
    <property type="entry name" value="Cna protein B-type domain"/>
    <property type="match status" value="1"/>
</dbReference>
<dbReference type="EMBL" id="CP136920">
    <property type="protein sequence ID" value="WOO42570.1"/>
    <property type="molecule type" value="Genomic_DNA"/>
</dbReference>
<dbReference type="GO" id="GO:0005576">
    <property type="term" value="C:extracellular region"/>
    <property type="evidence" value="ECO:0007669"/>
    <property type="project" value="UniProtKB-SubCell"/>
</dbReference>
<evidence type="ECO:0000259" key="5">
    <source>
        <dbReference type="Pfam" id="PF17210"/>
    </source>
</evidence>
<keyword evidence="2" id="KW-0964">Secreted</keyword>
<dbReference type="Proteomes" id="UP001304300">
    <property type="component" value="Chromosome"/>
</dbReference>
<organism evidence="6 7">
    <name type="scientific">Rubellicoccus peritrichatus</name>
    <dbReference type="NCBI Taxonomy" id="3080537"/>
    <lineage>
        <taxon>Bacteria</taxon>
        <taxon>Pseudomonadati</taxon>
        <taxon>Verrucomicrobiota</taxon>
        <taxon>Opitutia</taxon>
        <taxon>Puniceicoccales</taxon>
        <taxon>Cerasicoccaceae</taxon>
        <taxon>Rubellicoccus</taxon>
    </lineage>
</organism>
<dbReference type="Gene3D" id="2.60.40.10">
    <property type="entry name" value="Immunoglobulins"/>
    <property type="match status" value="1"/>
</dbReference>
<gene>
    <name evidence="6" type="ORF">RZN69_05665</name>
</gene>
<feature type="signal peptide" evidence="4">
    <location>
        <begin position="1"/>
        <end position="43"/>
    </location>
</feature>
<dbReference type="RefSeq" id="WP_317835093.1">
    <property type="nucleotide sequence ID" value="NZ_CP136920.1"/>
</dbReference>
<feature type="chain" id="PRO_5042907771" evidence="4">
    <location>
        <begin position="44"/>
        <end position="1704"/>
    </location>
</feature>
<feature type="domain" description="SD-repeat containing protein B" evidence="5">
    <location>
        <begin position="1422"/>
        <end position="1533"/>
    </location>
</feature>
<evidence type="ECO:0000256" key="2">
    <source>
        <dbReference type="ARBA" id="ARBA00022525"/>
    </source>
</evidence>
<evidence type="ECO:0000313" key="7">
    <source>
        <dbReference type="Proteomes" id="UP001304300"/>
    </source>
</evidence>
<keyword evidence="3 4" id="KW-0732">Signal</keyword>
<dbReference type="InterPro" id="IPR033764">
    <property type="entry name" value="Sdr_B"/>
</dbReference>
<evidence type="ECO:0000256" key="1">
    <source>
        <dbReference type="ARBA" id="ARBA00004613"/>
    </source>
</evidence>
<reference evidence="6 7" key="1">
    <citation type="submission" date="2023-10" db="EMBL/GenBank/DDBJ databases">
        <title>Rubellicoccus peritrichatus gen. nov., sp. nov., isolated from an algae of coral reef tank.</title>
        <authorList>
            <person name="Luo J."/>
        </authorList>
    </citation>
    <scope>NUCLEOTIDE SEQUENCE [LARGE SCALE GENOMIC DNA]</scope>
    <source>
        <strain evidence="6 7">CR14</strain>
    </source>
</reference>
<dbReference type="Pfam" id="PF17210">
    <property type="entry name" value="SdrD_B"/>
    <property type="match status" value="1"/>
</dbReference>
<dbReference type="SUPFAM" id="SSF117074">
    <property type="entry name" value="Hypothetical protein PA1324"/>
    <property type="match status" value="1"/>
</dbReference>
<dbReference type="KEGG" id="puo:RZN69_05665"/>
<comment type="subcellular location">
    <subcellularLocation>
        <location evidence="1">Secreted</location>
    </subcellularLocation>
</comment>
<name>A0AAQ3QX65_9BACT</name>
<dbReference type="InterPro" id="IPR013783">
    <property type="entry name" value="Ig-like_fold"/>
</dbReference>
<sequence>MTRFSLIKALLMRLTTIRQLVPNRNAFTLILIAKLAVMTGASANTAPAGDLVLEGITVDADSLTFTSTNDGGWSASGQSTVTFGSESFTVTMEDTDGNDGLLIDSGNNLISLTAMVETDFEFYGASFAVDSDNPLTFIYDSDDAQYIFFGSASLEFNDGSNADPLTVTLGDADTPGLIIDGGDLSGFSFGITDDMTYDGVVIEIGSAGGPFTFVYDSMEDLYESYGDVSIRYDGTDTTFTATLGNIDNPGIVLSSNDSSQLILESLNATVSGSFSVDSLDFDVDALTLIYNQSTDFYEIDGTVSVAIESNMVSATFGYDAINGDGSTTSYPGMRIKDGDLVGVDFIIMESIDIAGVTIETIDDGIGFSHTGIDDYYYAFGGIQISFGDQDVEFDAGTYDSPGIILSADAITYALELELLLISVSGDMNFYGVEFVPDDVTINYSKIGNADYSNVDNVFEIYGDITVGVDGVDVSGFLGTSDNPGFAFADGVLNNFDVGISESITLSGLTIETTGDYLGVSYNETSEVFELFGGLSVTFDNQTLGIQAGTSDAPGMELVGDSNNHFVLQSLDATLTADFSLYGIDINLGDDGVTFIYNSTDDLYEVYGEVDVVIEGDEIDAFLGDADTPGFEIEGGIVESVDIGISTDISLGGFEFKSPEDNPLTITYTSDNTTYTVYGEAELDALWDTVITLGDSDNPGIEIVDNTWMIDDLAIEVDRINLGFAQLQEVAVDYSRDNTDEIIVDITVDIYIPELEGEVDAEVVVDNGKISDIFLEYKATGTSEGIEVLDTGVDVAEMSVTLENLDQPADLIFDGTIGLEFGGQIGIGSTDVTLAYMEGEVYVDKTKLVISDSVYFGAYEDGDDWDALIFRGDGEMNINWANQVYSLSSDVYLPSDYGFKITDKLVITSEYIIMQASAEVRVPSGIPLIGGEDLGEIDFDLLVDMEDGSKSFAAAWVEIHMFGDTEEAGIKYKFDGGDIVFIGSGDIDNINNDIEDVEQTIENEGITYAQQTYTFEFEGASSFIADMSWYLDDGSGTVQDISEMKITMTGTIIDLVAEKTYHAQPLSMTVMDFTDGAFTTKADGDSGSGSLLLDFTNSQGAKVSTQGWIKQSPINGETVIDELVPGTVVITFQYPESLELGGIVTINEPTITQYDGLAKPSVLIADIEDDDAVITSVSAFNPLESCHDAWSSVDHDNLFTYSYSSYKSAWCVTSDSTDSVLHAGQKLDINLHATAPDKYAGDTYITIFADTDNTGHDGTPIMSNIPYNSEGDITTLGYTYRIFDMVWTVKNVTQVQDGTVYFYASISNGQQSTGYSAYSDAFTIESPVYGVVYDTDKTNPLEGFRVFLDTDGDFQYDASSEPSTLTDSEGNYVFDDVDTGSVTIGVVVPHGYQDNDTDKDLVTTTYVSNESTEVDFDVNLLDSISGYVFEDTNSDGLFDDDESGIQGVMLFLDQNDNDTYDANTDLKTVTNDDGFWRFYDVETDTTYDVHILAYPSQLSTHDENYITVDTTTQTTADTEDMVVASFAVASSQFDPGRVSSAVIASSEPVDSSTDTRKYTEFGDHNFGVYPTDVDQVRDRKYMSYILFYFPDDIPGITKKSIDPDNDGLSNKIEQLLNTDPNIANTSPVPIIVLGGSGLGTPGEDNLILVEYDVVASNRYEIQASSDLQTWETIDSFRATKTEPVILEIYTDLDSERAFFRISVTD</sequence>
<evidence type="ECO:0000256" key="4">
    <source>
        <dbReference type="SAM" id="SignalP"/>
    </source>
</evidence>
<accession>A0AAQ3QX65</accession>
<dbReference type="Gene3D" id="2.60.40.1120">
    <property type="entry name" value="Carboxypeptidase-like, regulatory domain"/>
    <property type="match status" value="1"/>
</dbReference>